<comment type="subcellular location">
    <subcellularLocation>
        <location evidence="1">Membrane</location>
        <topology evidence="1">Multi-pass membrane protein</topology>
    </subcellularLocation>
</comment>
<organism evidence="6 7">
    <name type="scientific">Duncaniella freteri</name>
    <dbReference type="NCBI Taxonomy" id="2530391"/>
    <lineage>
        <taxon>Bacteria</taxon>
        <taxon>Pseudomonadati</taxon>
        <taxon>Bacteroidota</taxon>
        <taxon>Bacteroidia</taxon>
        <taxon>Bacteroidales</taxon>
        <taxon>Muribaculaceae</taxon>
        <taxon>Duncaniella</taxon>
    </lineage>
</organism>
<keyword evidence="3 5" id="KW-1133">Transmembrane helix</keyword>
<evidence type="ECO:0000256" key="2">
    <source>
        <dbReference type="ARBA" id="ARBA00022692"/>
    </source>
</evidence>
<protein>
    <submittedName>
        <fullName evidence="6">CvpA family protein</fullName>
    </submittedName>
</protein>
<dbReference type="InterPro" id="IPR003825">
    <property type="entry name" value="Colicin-V_CvpA"/>
</dbReference>
<evidence type="ECO:0000256" key="1">
    <source>
        <dbReference type="ARBA" id="ARBA00004141"/>
    </source>
</evidence>
<feature type="transmembrane region" description="Helical" evidence="5">
    <location>
        <begin position="31"/>
        <end position="54"/>
    </location>
</feature>
<proteinExistence type="predicted"/>
<dbReference type="Proteomes" id="UP000297635">
    <property type="component" value="Unassembled WGS sequence"/>
</dbReference>
<dbReference type="GeneID" id="82148307"/>
<dbReference type="RefSeq" id="WP_135469769.1">
    <property type="nucleotide sequence ID" value="NZ_CASGTF010000014.1"/>
</dbReference>
<evidence type="ECO:0000256" key="3">
    <source>
        <dbReference type="ARBA" id="ARBA00022989"/>
    </source>
</evidence>
<evidence type="ECO:0000313" key="7">
    <source>
        <dbReference type="Proteomes" id="UP000297635"/>
    </source>
</evidence>
<gene>
    <name evidence="6" type="ORF">EZ315_00795</name>
</gene>
<evidence type="ECO:0000313" key="6">
    <source>
        <dbReference type="EMBL" id="TGG39318.1"/>
    </source>
</evidence>
<name>A0A4Z0V7G3_9BACT</name>
<dbReference type="GO" id="GO:0009403">
    <property type="term" value="P:toxin biosynthetic process"/>
    <property type="evidence" value="ECO:0007669"/>
    <property type="project" value="InterPro"/>
</dbReference>
<keyword evidence="4 5" id="KW-0472">Membrane</keyword>
<sequence>MPTIDIIILIVFAVSAVMGFRKGLITQVGSVAAIIIGIIACRMFGSQVAGMITPSGGPEVNFMSNYGASILACCIIYIVAYYCVIIVAKFLKLVTHTLLLGPLDHIAGAVVNILKWFMVMSVALNLYMVVFSGTDINKASRLGDGRLVTWIIDLAPSVWGALNNDNGNEQ</sequence>
<dbReference type="AlphaFoldDB" id="A0A4Z0V7G3"/>
<dbReference type="GO" id="GO:0016020">
    <property type="term" value="C:membrane"/>
    <property type="evidence" value="ECO:0007669"/>
    <property type="project" value="UniProtKB-SubCell"/>
</dbReference>
<keyword evidence="7" id="KW-1185">Reference proteome</keyword>
<accession>A0A4Z0V7G3</accession>
<dbReference type="EMBL" id="SJSA01000001">
    <property type="protein sequence ID" value="TGG39318.1"/>
    <property type="molecule type" value="Genomic_DNA"/>
</dbReference>
<comment type="caution">
    <text evidence="6">The sequence shown here is derived from an EMBL/GenBank/DDBJ whole genome shotgun (WGS) entry which is preliminary data.</text>
</comment>
<reference evidence="6 7" key="1">
    <citation type="submission" date="2019-02" db="EMBL/GenBank/DDBJ databases">
        <title>Isolation and identification of novel species under the genus Muribaculum.</title>
        <authorList>
            <person name="Miyake S."/>
            <person name="Ding Y."/>
            <person name="Low A."/>
            <person name="Soh M."/>
            <person name="Seedorf H."/>
        </authorList>
    </citation>
    <scope>NUCLEOTIDE SEQUENCE [LARGE SCALE GENOMIC DNA]</scope>
    <source>
        <strain evidence="6 7">TLL-A3</strain>
    </source>
</reference>
<dbReference type="Pfam" id="PF02674">
    <property type="entry name" value="Colicin_V"/>
    <property type="match status" value="1"/>
</dbReference>
<dbReference type="PANTHER" id="PTHR37306">
    <property type="entry name" value="COLICIN V PRODUCTION PROTEIN"/>
    <property type="match status" value="1"/>
</dbReference>
<feature type="transmembrane region" description="Helical" evidence="5">
    <location>
        <begin position="109"/>
        <end position="130"/>
    </location>
</feature>
<evidence type="ECO:0000256" key="4">
    <source>
        <dbReference type="ARBA" id="ARBA00023136"/>
    </source>
</evidence>
<feature type="transmembrane region" description="Helical" evidence="5">
    <location>
        <begin position="66"/>
        <end position="88"/>
    </location>
</feature>
<feature type="transmembrane region" description="Helical" evidence="5">
    <location>
        <begin position="6"/>
        <end position="24"/>
    </location>
</feature>
<keyword evidence="2 5" id="KW-0812">Transmembrane</keyword>
<dbReference type="PANTHER" id="PTHR37306:SF1">
    <property type="entry name" value="COLICIN V PRODUCTION PROTEIN"/>
    <property type="match status" value="1"/>
</dbReference>
<evidence type="ECO:0000256" key="5">
    <source>
        <dbReference type="SAM" id="Phobius"/>
    </source>
</evidence>